<name>A0A852V7W6_9ACTN</name>
<gene>
    <name evidence="1" type="ORF">HDA43_006433</name>
</gene>
<dbReference type="Gene3D" id="3.30.360.10">
    <property type="entry name" value="Dihydrodipicolinate Reductase, domain 2"/>
    <property type="match status" value="1"/>
</dbReference>
<protein>
    <submittedName>
        <fullName evidence="1">Putative dehydrogenase</fullName>
    </submittedName>
</protein>
<dbReference type="RefSeq" id="WP_179828167.1">
    <property type="nucleotide sequence ID" value="NZ_JACCCO010000003.1"/>
</dbReference>
<dbReference type="EMBL" id="JACCCO010000003">
    <property type="protein sequence ID" value="NYF44206.1"/>
    <property type="molecule type" value="Genomic_DNA"/>
</dbReference>
<accession>A0A852V7W6</accession>
<dbReference type="AlphaFoldDB" id="A0A852V7W6"/>
<proteinExistence type="predicted"/>
<evidence type="ECO:0000313" key="2">
    <source>
        <dbReference type="Proteomes" id="UP000576393"/>
    </source>
</evidence>
<dbReference type="SUPFAM" id="SSF55347">
    <property type="entry name" value="Glyceraldehyde-3-phosphate dehydrogenase-like, C-terminal domain"/>
    <property type="match status" value="1"/>
</dbReference>
<keyword evidence="2" id="KW-1185">Reference proteome</keyword>
<reference evidence="1 2" key="1">
    <citation type="submission" date="2020-07" db="EMBL/GenBank/DDBJ databases">
        <title>Sequencing the genomes of 1000 actinobacteria strains.</title>
        <authorList>
            <person name="Klenk H.-P."/>
        </authorList>
    </citation>
    <scope>NUCLEOTIDE SEQUENCE [LARGE SCALE GENOMIC DNA]</scope>
    <source>
        <strain evidence="1 2">DSM 45763</strain>
    </source>
</reference>
<evidence type="ECO:0000313" key="1">
    <source>
        <dbReference type="EMBL" id="NYF44206.1"/>
    </source>
</evidence>
<comment type="caution">
    <text evidence="1">The sequence shown here is derived from an EMBL/GenBank/DDBJ whole genome shotgun (WGS) entry which is preliminary data.</text>
</comment>
<sequence length="65" mass="6700">MIADRVTHSPAPTEDVVTARLATAGGVLGSLTVSQVAPGRKNRLFLEISGAGASLAFDQEQPEPP</sequence>
<organism evidence="1 2">
    <name type="scientific">Streptosporangium sandarakinum</name>
    <dbReference type="NCBI Taxonomy" id="1260955"/>
    <lineage>
        <taxon>Bacteria</taxon>
        <taxon>Bacillati</taxon>
        <taxon>Actinomycetota</taxon>
        <taxon>Actinomycetes</taxon>
        <taxon>Streptosporangiales</taxon>
        <taxon>Streptosporangiaceae</taxon>
        <taxon>Streptosporangium</taxon>
    </lineage>
</organism>
<dbReference type="Proteomes" id="UP000576393">
    <property type="component" value="Unassembled WGS sequence"/>
</dbReference>